<name>A0ABN6H1V2_9BACT</name>
<protein>
    <submittedName>
        <fullName evidence="1">Uncharacterized protein</fullName>
    </submittedName>
</protein>
<proteinExistence type="predicted"/>
<evidence type="ECO:0000313" key="1">
    <source>
        <dbReference type="EMBL" id="BCX47565.1"/>
    </source>
</evidence>
<dbReference type="Proteomes" id="UP001374893">
    <property type="component" value="Chromosome"/>
</dbReference>
<accession>A0ABN6H1V2</accession>
<reference evidence="1 2" key="1">
    <citation type="submission" date="2021-06" db="EMBL/GenBank/DDBJ databases">
        <title>Complete genome of Haloferula helveola possessing various polysaccharide degrading enzymes.</title>
        <authorList>
            <person name="Takami H."/>
            <person name="Huang C."/>
            <person name="Hamasaki K."/>
        </authorList>
    </citation>
    <scope>NUCLEOTIDE SEQUENCE [LARGE SCALE GENOMIC DNA]</scope>
    <source>
        <strain evidence="1 2">CN-1</strain>
    </source>
</reference>
<organism evidence="1 2">
    <name type="scientific">Haloferula helveola</name>
    <dbReference type="NCBI Taxonomy" id="490095"/>
    <lineage>
        <taxon>Bacteria</taxon>
        <taxon>Pseudomonadati</taxon>
        <taxon>Verrucomicrobiota</taxon>
        <taxon>Verrucomicrobiia</taxon>
        <taxon>Verrucomicrobiales</taxon>
        <taxon>Verrucomicrobiaceae</taxon>
        <taxon>Haloferula</taxon>
    </lineage>
</organism>
<evidence type="ECO:0000313" key="2">
    <source>
        <dbReference type="Proteomes" id="UP001374893"/>
    </source>
</evidence>
<keyword evidence="2" id="KW-1185">Reference proteome</keyword>
<sequence length="173" mass="19360">MLGAVCNCDLPEVERNVCELLNRVREMHGFHFSWLDFEDIRFLSGQPDLRAVITERAGIGGDRHAHWNDAERVLRGLASMGGLVLGGQAALDATHELPNVCRIMLCNCEECDEPELHGKVDRDFCGIEQLPTEVASRFLDWMTEHPYGVGAPCAAAEELRRMKESLRAQPQMA</sequence>
<dbReference type="EMBL" id="AP024702">
    <property type="protein sequence ID" value="BCX47565.1"/>
    <property type="molecule type" value="Genomic_DNA"/>
</dbReference>
<gene>
    <name evidence="1" type="ORF">HAHE_14730</name>
</gene>